<evidence type="ECO:0000313" key="3">
    <source>
        <dbReference type="EMBL" id="QEG01697.1"/>
    </source>
</evidence>
<organism evidence="3 4">
    <name type="scientific">Stieleria maiorica</name>
    <dbReference type="NCBI Taxonomy" id="2795974"/>
    <lineage>
        <taxon>Bacteria</taxon>
        <taxon>Pseudomonadati</taxon>
        <taxon>Planctomycetota</taxon>
        <taxon>Planctomycetia</taxon>
        <taxon>Pirellulales</taxon>
        <taxon>Pirellulaceae</taxon>
        <taxon>Stieleria</taxon>
    </lineage>
</organism>
<evidence type="ECO:0000256" key="1">
    <source>
        <dbReference type="SAM" id="MobiDB-lite"/>
    </source>
</evidence>
<reference evidence="3 4" key="1">
    <citation type="submission" date="2019-02" db="EMBL/GenBank/DDBJ databases">
        <title>Planctomycetal bacteria perform biofilm scaping via a novel small molecule.</title>
        <authorList>
            <person name="Jeske O."/>
            <person name="Boedeker C."/>
            <person name="Wiegand S."/>
            <person name="Breitling P."/>
            <person name="Kallscheuer N."/>
            <person name="Jogler M."/>
            <person name="Rohde M."/>
            <person name="Petersen J."/>
            <person name="Medema M.H."/>
            <person name="Surup F."/>
            <person name="Jogler C."/>
        </authorList>
    </citation>
    <scope>NUCLEOTIDE SEQUENCE [LARGE SCALE GENOMIC DNA]</scope>
    <source>
        <strain evidence="3 4">Mal15</strain>
    </source>
</reference>
<feature type="region of interest" description="Disordered" evidence="1">
    <location>
        <begin position="245"/>
        <end position="273"/>
    </location>
</feature>
<evidence type="ECO:0008006" key="5">
    <source>
        <dbReference type="Google" id="ProtNLM"/>
    </source>
</evidence>
<dbReference type="EMBL" id="CP036264">
    <property type="protein sequence ID" value="QEG01697.1"/>
    <property type="molecule type" value="Genomic_DNA"/>
</dbReference>
<keyword evidence="2" id="KW-0732">Signal</keyword>
<dbReference type="AlphaFoldDB" id="A0A5B9MP33"/>
<protein>
    <recommendedName>
        <fullName evidence="5">Secreted protein</fullName>
    </recommendedName>
</protein>
<dbReference type="RefSeq" id="WP_147870734.1">
    <property type="nucleotide sequence ID" value="NZ_CP036264.1"/>
</dbReference>
<evidence type="ECO:0000256" key="2">
    <source>
        <dbReference type="SAM" id="SignalP"/>
    </source>
</evidence>
<dbReference type="KEGG" id="smam:Mal15_57750"/>
<dbReference type="Proteomes" id="UP000321353">
    <property type="component" value="Chromosome"/>
</dbReference>
<name>A0A5B9MP33_9BACT</name>
<gene>
    <name evidence="3" type="ORF">Mal15_57750</name>
</gene>
<feature type="signal peptide" evidence="2">
    <location>
        <begin position="1"/>
        <end position="24"/>
    </location>
</feature>
<proteinExistence type="predicted"/>
<feature type="compositionally biased region" description="Basic and acidic residues" evidence="1">
    <location>
        <begin position="251"/>
        <end position="260"/>
    </location>
</feature>
<feature type="chain" id="PRO_5022698709" description="Secreted protein" evidence="2">
    <location>
        <begin position="25"/>
        <end position="273"/>
    </location>
</feature>
<keyword evidence="4" id="KW-1185">Reference proteome</keyword>
<evidence type="ECO:0000313" key="4">
    <source>
        <dbReference type="Proteomes" id="UP000321353"/>
    </source>
</evidence>
<accession>A0A5B9MP33</accession>
<sequence length="273" mass="30487" precursor="true">MWKRLIKRMLLVGALLIASLGATAFWAHRETKKVPEFYERAIATPPPRDVAESIEQLECDVQQLQDDVARPGAWEARFAAEQINAWLIDQLPKRFPRLKAKGLQEPRIVIDDGVLMAAARFKDQRLDAVLSCELRVQLTDKPNRLAIAIDQIRAGALPLPVSQFKNRIKLIASKLNLNLQWETRDGESIALIDVPEQYPQHTEGALIIESIELGDHQLKVSGQTGDLQTSTFSPQGAVYILAQLDDEPESDSTHPTRDPNPDGLPEQTAPRGL</sequence>